<dbReference type="SUPFAM" id="SSF51556">
    <property type="entry name" value="Metallo-dependent hydrolases"/>
    <property type="match status" value="1"/>
</dbReference>
<evidence type="ECO:0000313" key="3">
    <source>
        <dbReference type="EMBL" id="MBY8823559.1"/>
    </source>
</evidence>
<gene>
    <name evidence="3" type="ORF">K7G82_14740</name>
</gene>
<protein>
    <submittedName>
        <fullName evidence="3">Amidohydrolase family protein</fullName>
    </submittedName>
</protein>
<comment type="caution">
    <text evidence="3">The sequence shown here is derived from an EMBL/GenBank/DDBJ whole genome shotgun (WGS) entry which is preliminary data.</text>
</comment>
<proteinExistence type="predicted"/>
<dbReference type="SUPFAM" id="SSF51338">
    <property type="entry name" value="Composite domain of metallo-dependent hydrolases"/>
    <property type="match status" value="1"/>
</dbReference>
<dbReference type="PANTHER" id="PTHR43135">
    <property type="entry name" value="ALPHA-D-RIBOSE 1-METHYLPHOSPHONATE 5-TRIPHOSPHATE DIPHOSPHATASE"/>
    <property type="match status" value="1"/>
</dbReference>
<dbReference type="Pfam" id="PF01979">
    <property type="entry name" value="Amidohydro_1"/>
    <property type="match status" value="1"/>
</dbReference>
<dbReference type="InterPro" id="IPR051781">
    <property type="entry name" value="Metallo-dep_Hydrolase"/>
</dbReference>
<feature type="chain" id="PRO_5045644478" evidence="1">
    <location>
        <begin position="27"/>
        <end position="493"/>
    </location>
</feature>
<sequence>MPIRRSALTLMFAAVAAFAPMTMAMAADGDLIIRNARIVDARGEQGGGLATIRIVNGRIAAIEKQARKVSGKARGTTTIDADGGHVAPGLVDAHVHMMWSPGCALQHPDARTENWKQTCGRLLPDYLRAYLASGVTTIVDFAGPGFVHKAIRKLEADGAPSPRYEYLSPVLATAGGYGGVPPFADPDFMLVASEADVDRAFGSAREAGVIGVKVLLESGFIDFQKMPTHSAGILARIGTEAKKNNLPVFIHASSEADMNRALDIAPRGLAHTLINRDTPLSQAFIDRMAKSGTFQVSTLQTTDSYLNRHEPRRLSRPGLEVVPPSELAYARDPRNGDRAVSLLSGNPDDPVAVEQTAAALSPNSVNRTLKVSEGAIRALARAGVPIVTGSDTPHHPFALYSFHGPSSIREMELLGEAGLSPMEVLTASTLTPARMFGIDRDQGTVEIGKIADLVILNGNPARDIGSWHKIKWVVRAGRAATPARWLKFRDTAR</sequence>
<dbReference type="InterPro" id="IPR032466">
    <property type="entry name" value="Metal_Hydrolase"/>
</dbReference>
<dbReference type="InterPro" id="IPR006680">
    <property type="entry name" value="Amidohydro-rel"/>
</dbReference>
<evidence type="ECO:0000256" key="1">
    <source>
        <dbReference type="SAM" id="SignalP"/>
    </source>
</evidence>
<accession>A0ABS7PU91</accession>
<dbReference type="Proteomes" id="UP000706039">
    <property type="component" value="Unassembled WGS sequence"/>
</dbReference>
<reference evidence="3 4" key="1">
    <citation type="submission" date="2021-08" db="EMBL/GenBank/DDBJ databases">
        <authorList>
            <person name="Tuo L."/>
        </authorList>
    </citation>
    <scope>NUCLEOTIDE SEQUENCE [LARGE SCALE GENOMIC DNA]</scope>
    <source>
        <strain evidence="3 4">JCM 31229</strain>
    </source>
</reference>
<dbReference type="EMBL" id="JAINVV010000006">
    <property type="protein sequence ID" value="MBY8823559.1"/>
    <property type="molecule type" value="Genomic_DNA"/>
</dbReference>
<organism evidence="3 4">
    <name type="scientific">Sphingomonas colocasiae</name>
    <dbReference type="NCBI Taxonomy" id="1848973"/>
    <lineage>
        <taxon>Bacteria</taxon>
        <taxon>Pseudomonadati</taxon>
        <taxon>Pseudomonadota</taxon>
        <taxon>Alphaproteobacteria</taxon>
        <taxon>Sphingomonadales</taxon>
        <taxon>Sphingomonadaceae</taxon>
        <taxon>Sphingomonas</taxon>
    </lineage>
</organism>
<feature type="domain" description="Amidohydrolase-related" evidence="2">
    <location>
        <begin position="86"/>
        <end position="470"/>
    </location>
</feature>
<dbReference type="InterPro" id="IPR011059">
    <property type="entry name" value="Metal-dep_hydrolase_composite"/>
</dbReference>
<name>A0ABS7PU91_9SPHN</name>
<dbReference type="PANTHER" id="PTHR43135:SF3">
    <property type="entry name" value="ALPHA-D-RIBOSE 1-METHYLPHOSPHONATE 5-TRIPHOSPHATE DIPHOSPHATASE"/>
    <property type="match status" value="1"/>
</dbReference>
<feature type="signal peptide" evidence="1">
    <location>
        <begin position="1"/>
        <end position="26"/>
    </location>
</feature>
<keyword evidence="1" id="KW-0732">Signal</keyword>
<dbReference type="Gene3D" id="3.20.20.140">
    <property type="entry name" value="Metal-dependent hydrolases"/>
    <property type="match status" value="2"/>
</dbReference>
<keyword evidence="4" id="KW-1185">Reference proteome</keyword>
<evidence type="ECO:0000259" key="2">
    <source>
        <dbReference type="Pfam" id="PF01979"/>
    </source>
</evidence>
<dbReference type="RefSeq" id="WP_222990659.1">
    <property type="nucleotide sequence ID" value="NZ_JAINVV010000006.1"/>
</dbReference>
<dbReference type="Gene3D" id="2.30.40.10">
    <property type="entry name" value="Urease, subunit C, domain 1"/>
    <property type="match status" value="2"/>
</dbReference>
<evidence type="ECO:0000313" key="4">
    <source>
        <dbReference type="Proteomes" id="UP000706039"/>
    </source>
</evidence>